<reference evidence="2" key="1">
    <citation type="submission" date="2020-03" db="EMBL/GenBank/DDBJ databases">
        <title>The deep terrestrial virosphere.</title>
        <authorList>
            <person name="Holmfeldt K."/>
            <person name="Nilsson E."/>
            <person name="Simone D."/>
            <person name="Lopez-Fernandez M."/>
            <person name="Wu X."/>
            <person name="de Brujin I."/>
            <person name="Lundin D."/>
            <person name="Andersson A."/>
            <person name="Bertilsson S."/>
            <person name="Dopson M."/>
        </authorList>
    </citation>
    <scope>NUCLEOTIDE SEQUENCE</scope>
    <source>
        <strain evidence="2">MM415B06482</strain>
    </source>
</reference>
<keyword evidence="1" id="KW-0472">Membrane</keyword>
<accession>A0A6M3LX97</accession>
<feature type="transmembrane region" description="Helical" evidence="1">
    <location>
        <begin position="49"/>
        <end position="74"/>
    </location>
</feature>
<evidence type="ECO:0000313" key="2">
    <source>
        <dbReference type="EMBL" id="QJA97228.1"/>
    </source>
</evidence>
<organism evidence="2">
    <name type="scientific">viral metagenome</name>
    <dbReference type="NCBI Taxonomy" id="1070528"/>
    <lineage>
        <taxon>unclassified sequences</taxon>
        <taxon>metagenomes</taxon>
        <taxon>organismal metagenomes</taxon>
    </lineage>
</organism>
<evidence type="ECO:0000256" key="1">
    <source>
        <dbReference type="SAM" id="Phobius"/>
    </source>
</evidence>
<keyword evidence="1" id="KW-1133">Transmembrane helix</keyword>
<dbReference type="AlphaFoldDB" id="A0A6M3LX97"/>
<protein>
    <submittedName>
        <fullName evidence="2">Uncharacterized protein</fullName>
    </submittedName>
</protein>
<keyword evidence="1" id="KW-0812">Transmembrane</keyword>
<proteinExistence type="predicted"/>
<name>A0A6M3LX97_9ZZZZ</name>
<dbReference type="EMBL" id="MT143474">
    <property type="protein sequence ID" value="QJA97228.1"/>
    <property type="molecule type" value="Genomic_DNA"/>
</dbReference>
<gene>
    <name evidence="2" type="ORF">MM415B06482_0009</name>
</gene>
<sequence length="123" mass="13641">MPLSDDAVRRAEAGVAVERERTERIVQEQQTQRHAADLRAESSARIADYGFLVLMAFGVVVGVITTAGAVVYGLNWADNQHTRRTLLILEAQKQERLEAGTTLYLPERKRIAQVVGDNGYDMG</sequence>